<reference evidence="4" key="1">
    <citation type="journal article" date="2019" name="Int. J. Syst. Evol. Microbiol.">
        <title>The Global Catalogue of Microorganisms (GCM) 10K type strain sequencing project: providing services to taxonomists for standard genome sequencing and annotation.</title>
        <authorList>
            <consortium name="The Broad Institute Genomics Platform"/>
            <consortium name="The Broad Institute Genome Sequencing Center for Infectious Disease"/>
            <person name="Wu L."/>
            <person name="Ma J."/>
        </authorList>
    </citation>
    <scope>NUCLEOTIDE SEQUENCE [LARGE SCALE GENOMIC DNA]</scope>
    <source>
        <strain evidence="4">CECT 7184</strain>
    </source>
</reference>
<feature type="transmembrane region" description="Helical" evidence="1">
    <location>
        <begin position="33"/>
        <end position="51"/>
    </location>
</feature>
<evidence type="ECO:0000313" key="3">
    <source>
        <dbReference type="EMBL" id="MFC5712281.1"/>
    </source>
</evidence>
<evidence type="ECO:0000259" key="2">
    <source>
        <dbReference type="Pfam" id="PF02517"/>
    </source>
</evidence>
<sequence length="204" mass="23124">MKSKHRYKNIPLWAGLLLAHILLWGVFALPSHLFWYCFPPAIAVLGVTAFLGTHMKQKSRLTVIAAFGLITAVIFYLAVYLASIIINRFLPDLNVEITSLYKTIMPVHWWHHLFLVLLIIPVEELFWRGYVQENLPLSPPLKVAVATLLYASAHITSGSFLLVTAAIAGGLLWGCLYLRFQDIRLCILSHLLFNILLLYLFPLA</sequence>
<dbReference type="Proteomes" id="UP001596142">
    <property type="component" value="Unassembled WGS sequence"/>
</dbReference>
<dbReference type="RefSeq" id="WP_385939367.1">
    <property type="nucleotide sequence ID" value="NZ_JBHSOZ010000003.1"/>
</dbReference>
<name>A0ABW0YKM5_9BACI</name>
<accession>A0ABW0YKM5</accession>
<dbReference type="EMBL" id="JBHSOZ010000003">
    <property type="protein sequence ID" value="MFC5712281.1"/>
    <property type="molecule type" value="Genomic_DNA"/>
</dbReference>
<feature type="transmembrane region" description="Helical" evidence="1">
    <location>
        <begin position="63"/>
        <end position="89"/>
    </location>
</feature>
<dbReference type="Pfam" id="PF02517">
    <property type="entry name" value="Rce1-like"/>
    <property type="match status" value="1"/>
</dbReference>
<keyword evidence="3" id="KW-0378">Hydrolase</keyword>
<feature type="transmembrane region" description="Helical" evidence="1">
    <location>
        <begin position="159"/>
        <end position="178"/>
    </location>
</feature>
<feature type="transmembrane region" description="Helical" evidence="1">
    <location>
        <begin position="12"/>
        <end position="27"/>
    </location>
</feature>
<feature type="transmembrane region" description="Helical" evidence="1">
    <location>
        <begin position="185"/>
        <end position="202"/>
    </location>
</feature>
<organism evidence="3 4">
    <name type="scientific">Thalassorhabdus alkalitolerans</name>
    <dbReference type="NCBI Taxonomy" id="2282697"/>
    <lineage>
        <taxon>Bacteria</taxon>
        <taxon>Bacillati</taxon>
        <taxon>Bacillota</taxon>
        <taxon>Bacilli</taxon>
        <taxon>Bacillales</taxon>
        <taxon>Bacillaceae</taxon>
        <taxon>Thalassorhabdus</taxon>
    </lineage>
</organism>
<keyword evidence="1" id="KW-0812">Transmembrane</keyword>
<protein>
    <submittedName>
        <fullName evidence="3">CPBP family intramembrane glutamic endopeptidase</fullName>
        <ecNumber evidence="3">3.4.-.-</ecNumber>
    </submittedName>
</protein>
<keyword evidence="4" id="KW-1185">Reference proteome</keyword>
<evidence type="ECO:0000313" key="4">
    <source>
        <dbReference type="Proteomes" id="UP001596142"/>
    </source>
</evidence>
<dbReference type="EC" id="3.4.-.-" evidence="3"/>
<gene>
    <name evidence="3" type="ORF">ACFPU1_05765</name>
</gene>
<dbReference type="GO" id="GO:0016787">
    <property type="term" value="F:hydrolase activity"/>
    <property type="evidence" value="ECO:0007669"/>
    <property type="project" value="UniProtKB-KW"/>
</dbReference>
<proteinExistence type="predicted"/>
<dbReference type="InterPro" id="IPR003675">
    <property type="entry name" value="Rce1/LyrA-like_dom"/>
</dbReference>
<evidence type="ECO:0000256" key="1">
    <source>
        <dbReference type="SAM" id="Phobius"/>
    </source>
</evidence>
<keyword evidence="1" id="KW-0472">Membrane</keyword>
<feature type="domain" description="CAAX prenyl protease 2/Lysostaphin resistance protein A-like" evidence="2">
    <location>
        <begin position="109"/>
        <end position="195"/>
    </location>
</feature>
<keyword evidence="1" id="KW-1133">Transmembrane helix</keyword>
<comment type="caution">
    <text evidence="3">The sequence shown here is derived from an EMBL/GenBank/DDBJ whole genome shotgun (WGS) entry which is preliminary data.</text>
</comment>